<evidence type="ECO:0000256" key="1">
    <source>
        <dbReference type="ARBA" id="ARBA00004990"/>
    </source>
</evidence>
<dbReference type="EMBL" id="FWYF01000002">
    <property type="protein sequence ID" value="SMD34004.1"/>
    <property type="molecule type" value="Genomic_DNA"/>
</dbReference>
<dbReference type="UniPathway" id="UPA00028">
    <property type="reaction ID" value="UER00005"/>
</dbReference>
<comment type="function">
    <text evidence="8">Catalyzes the condensation of pantoate with beta-alanine in an ATP-dependent reaction via a pantoyl-adenylate intermediate.</text>
</comment>
<dbReference type="PANTHER" id="PTHR21299:SF1">
    <property type="entry name" value="PANTOATE--BETA-ALANINE LIGASE"/>
    <property type="match status" value="1"/>
</dbReference>
<evidence type="ECO:0000256" key="5">
    <source>
        <dbReference type="ARBA" id="ARBA00022741"/>
    </source>
</evidence>
<feature type="binding site" evidence="8">
    <location>
        <position position="177"/>
    </location>
    <ligand>
        <name>ATP</name>
        <dbReference type="ChEBI" id="CHEBI:30616"/>
    </ligand>
</feature>
<comment type="subunit">
    <text evidence="8">Homodimer.</text>
</comment>
<keyword evidence="3 8" id="KW-0436">Ligase</keyword>
<dbReference type="Gene3D" id="3.30.1300.10">
    <property type="entry name" value="Pantoate-beta-alanine ligase, C-terminal domain"/>
    <property type="match status" value="1"/>
</dbReference>
<evidence type="ECO:0000256" key="6">
    <source>
        <dbReference type="ARBA" id="ARBA00022840"/>
    </source>
</evidence>
<comment type="miscellaneous">
    <text evidence="8">The reaction proceeds by a bi uni uni bi ping pong mechanism.</text>
</comment>
<dbReference type="Pfam" id="PF02569">
    <property type="entry name" value="Pantoate_ligase"/>
    <property type="match status" value="1"/>
</dbReference>
<name>A0A1W2GBW6_REIFA</name>
<evidence type="ECO:0000256" key="7">
    <source>
        <dbReference type="ARBA" id="ARBA00048258"/>
    </source>
</evidence>
<feature type="binding site" evidence="8">
    <location>
        <position position="61"/>
    </location>
    <ligand>
        <name>beta-alanine</name>
        <dbReference type="ChEBI" id="CHEBI:57966"/>
    </ligand>
</feature>
<dbReference type="GO" id="GO:0015940">
    <property type="term" value="P:pantothenate biosynthetic process"/>
    <property type="evidence" value="ECO:0007669"/>
    <property type="project" value="UniProtKB-UniRule"/>
</dbReference>
<comment type="similarity">
    <text evidence="2 8">Belongs to the pantothenate synthetase family.</text>
</comment>
<comment type="subcellular location">
    <subcellularLocation>
        <location evidence="8">Cytoplasm</location>
    </subcellularLocation>
</comment>
<dbReference type="STRING" id="692418.SAMN04488029_1788"/>
<dbReference type="Gene3D" id="3.40.50.620">
    <property type="entry name" value="HUPs"/>
    <property type="match status" value="1"/>
</dbReference>
<keyword evidence="10" id="KW-1185">Reference proteome</keyword>
<keyword evidence="4 8" id="KW-0566">Pantothenate biosynthesis</keyword>
<organism evidence="9 10">
    <name type="scientific">Reichenbachiella faecimaris</name>
    <dbReference type="NCBI Taxonomy" id="692418"/>
    <lineage>
        <taxon>Bacteria</taxon>
        <taxon>Pseudomonadati</taxon>
        <taxon>Bacteroidota</taxon>
        <taxon>Cytophagia</taxon>
        <taxon>Cytophagales</taxon>
        <taxon>Reichenbachiellaceae</taxon>
        <taxon>Reichenbachiella</taxon>
    </lineage>
</organism>
<proteinExistence type="inferred from homology"/>
<dbReference type="InterPro" id="IPR014729">
    <property type="entry name" value="Rossmann-like_a/b/a_fold"/>
</dbReference>
<accession>A0A1W2GBW6</accession>
<keyword evidence="6 8" id="KW-0067">ATP-binding</keyword>
<feature type="binding site" evidence="8">
    <location>
        <begin position="185"/>
        <end position="188"/>
    </location>
    <ligand>
        <name>ATP</name>
        <dbReference type="ChEBI" id="CHEBI:30616"/>
    </ligand>
</feature>
<dbReference type="RefSeq" id="WP_084372412.1">
    <property type="nucleotide sequence ID" value="NZ_FWYF01000002.1"/>
</dbReference>
<dbReference type="GO" id="GO:0004592">
    <property type="term" value="F:pantoate-beta-alanine ligase activity"/>
    <property type="evidence" value="ECO:0007669"/>
    <property type="project" value="UniProtKB-UniRule"/>
</dbReference>
<dbReference type="InterPro" id="IPR042176">
    <property type="entry name" value="Pantoate_ligase_C"/>
</dbReference>
<evidence type="ECO:0000256" key="2">
    <source>
        <dbReference type="ARBA" id="ARBA00009256"/>
    </source>
</evidence>
<evidence type="ECO:0000256" key="3">
    <source>
        <dbReference type="ARBA" id="ARBA00022598"/>
    </source>
</evidence>
<dbReference type="GO" id="GO:0005524">
    <property type="term" value="F:ATP binding"/>
    <property type="evidence" value="ECO:0007669"/>
    <property type="project" value="UniProtKB-KW"/>
</dbReference>
<evidence type="ECO:0000256" key="8">
    <source>
        <dbReference type="HAMAP-Rule" id="MF_00158"/>
    </source>
</evidence>
<dbReference type="AlphaFoldDB" id="A0A1W2GBW6"/>
<dbReference type="InterPro" id="IPR003721">
    <property type="entry name" value="Pantoate_ligase"/>
</dbReference>
<feature type="binding site" evidence="8">
    <location>
        <position position="61"/>
    </location>
    <ligand>
        <name>(R)-pantoate</name>
        <dbReference type="ChEBI" id="CHEBI:15980"/>
    </ligand>
</feature>
<evidence type="ECO:0000313" key="10">
    <source>
        <dbReference type="Proteomes" id="UP000192472"/>
    </source>
</evidence>
<dbReference type="PANTHER" id="PTHR21299">
    <property type="entry name" value="CYTIDYLATE KINASE/PANTOATE-BETA-ALANINE LIGASE"/>
    <property type="match status" value="1"/>
</dbReference>
<feature type="binding site" evidence="8">
    <location>
        <position position="154"/>
    </location>
    <ligand>
        <name>(R)-pantoate</name>
        <dbReference type="ChEBI" id="CHEBI:15980"/>
    </ligand>
</feature>
<feature type="binding site" evidence="8">
    <location>
        <begin position="30"/>
        <end position="37"/>
    </location>
    <ligand>
        <name>ATP</name>
        <dbReference type="ChEBI" id="CHEBI:30616"/>
    </ligand>
</feature>
<dbReference type="GO" id="GO:0005829">
    <property type="term" value="C:cytosol"/>
    <property type="evidence" value="ECO:0007669"/>
    <property type="project" value="TreeGrafter"/>
</dbReference>
<dbReference type="EC" id="6.3.2.1" evidence="8"/>
<dbReference type="OrthoDB" id="9773087at2"/>
<comment type="catalytic activity">
    <reaction evidence="7 8">
        <text>(R)-pantoate + beta-alanine + ATP = (R)-pantothenate + AMP + diphosphate + H(+)</text>
        <dbReference type="Rhea" id="RHEA:10912"/>
        <dbReference type="ChEBI" id="CHEBI:15378"/>
        <dbReference type="ChEBI" id="CHEBI:15980"/>
        <dbReference type="ChEBI" id="CHEBI:29032"/>
        <dbReference type="ChEBI" id="CHEBI:30616"/>
        <dbReference type="ChEBI" id="CHEBI:33019"/>
        <dbReference type="ChEBI" id="CHEBI:57966"/>
        <dbReference type="ChEBI" id="CHEBI:456215"/>
        <dbReference type="EC" id="6.3.2.1"/>
    </reaction>
</comment>
<feature type="active site" description="Proton donor" evidence="8">
    <location>
        <position position="37"/>
    </location>
</feature>
<feature type="binding site" evidence="8">
    <location>
        <begin position="148"/>
        <end position="151"/>
    </location>
    <ligand>
        <name>ATP</name>
        <dbReference type="ChEBI" id="CHEBI:30616"/>
    </ligand>
</feature>
<keyword evidence="8" id="KW-0963">Cytoplasm</keyword>
<dbReference type="CDD" id="cd00560">
    <property type="entry name" value="PanC"/>
    <property type="match status" value="1"/>
</dbReference>
<evidence type="ECO:0000313" key="9">
    <source>
        <dbReference type="EMBL" id="SMD34004.1"/>
    </source>
</evidence>
<dbReference type="HAMAP" id="MF_00158">
    <property type="entry name" value="PanC"/>
    <property type="match status" value="1"/>
</dbReference>
<keyword evidence="5 8" id="KW-0547">Nucleotide-binding</keyword>
<dbReference type="SUPFAM" id="SSF52374">
    <property type="entry name" value="Nucleotidylyl transferase"/>
    <property type="match status" value="1"/>
</dbReference>
<evidence type="ECO:0000256" key="4">
    <source>
        <dbReference type="ARBA" id="ARBA00022655"/>
    </source>
</evidence>
<comment type="pathway">
    <text evidence="1 8">Cofactor biosynthesis; (R)-pantothenate biosynthesis; (R)-pantothenate from (R)-pantoate and beta-alanine: step 1/1.</text>
</comment>
<dbReference type="NCBIfam" id="TIGR00018">
    <property type="entry name" value="panC"/>
    <property type="match status" value="1"/>
</dbReference>
<gene>
    <name evidence="8" type="primary">panC</name>
    <name evidence="9" type="ORF">SAMN04488029_1788</name>
</gene>
<dbReference type="Proteomes" id="UP000192472">
    <property type="component" value="Unassembled WGS sequence"/>
</dbReference>
<protein>
    <recommendedName>
        <fullName evidence="8">Pantothenate synthetase</fullName>
        <shortName evidence="8">PS</shortName>
        <ecNumber evidence="8">6.3.2.1</ecNumber>
    </recommendedName>
    <alternativeName>
        <fullName evidence="8">Pantoate--beta-alanine ligase</fullName>
    </alternativeName>
    <alternativeName>
        <fullName evidence="8">Pantoate-activating enzyme</fullName>
    </alternativeName>
</protein>
<sequence length="285" mass="31768">MKIFESIAGLQAHLDLLRGEGKVVGLVPTMGALHEGHIQLIKESISRCEITVCSIFVNPTQFNNPDDLLKYPNQLEKDEQMLLDAGCDIVFVPSVQEMYPEKNESLTINFGFLETVLEGAFRQGHFSGVGTVVSKLLNIVQPDLSFFGQKDLQQLAVIKKLTNDLNIRTKIISIPTVRESSGLAMSSRNQRLTNEQKVLAAKLYQTMEKLKTRIISGTPITEALDLAKKGLLEHREIELEYLEVVNSDSMVTVVEMSKVENISICIAAHIGGVRLIDNLYLKQED</sequence>
<reference evidence="9 10" key="1">
    <citation type="submission" date="2017-04" db="EMBL/GenBank/DDBJ databases">
        <authorList>
            <person name="Afonso C.L."/>
            <person name="Miller P.J."/>
            <person name="Scott M.A."/>
            <person name="Spackman E."/>
            <person name="Goraichik I."/>
            <person name="Dimitrov K.M."/>
            <person name="Suarez D.L."/>
            <person name="Swayne D.E."/>
        </authorList>
    </citation>
    <scope>NUCLEOTIDE SEQUENCE [LARGE SCALE GENOMIC DNA]</scope>
    <source>
        <strain evidence="9 10">DSM 26133</strain>
    </source>
</reference>